<dbReference type="Pfam" id="PF13151">
    <property type="entry name" value="DUF3990"/>
    <property type="match status" value="1"/>
</dbReference>
<reference evidence="1" key="1">
    <citation type="submission" date="2020-04" db="EMBL/GenBank/DDBJ databases">
        <title>Deep metagenomics examines the oral microbiome during advanced dental caries in children, revealing novel taxa and co-occurrences with host molecules.</title>
        <authorList>
            <person name="Baker J.L."/>
            <person name="Morton J.T."/>
            <person name="Dinis M."/>
            <person name="Alvarez R."/>
            <person name="Tran N.C."/>
            <person name="Knight R."/>
            <person name="Edlund A."/>
        </authorList>
    </citation>
    <scope>NUCLEOTIDE SEQUENCE</scope>
    <source>
        <strain evidence="1">JCVI_25_bin.9</strain>
    </source>
</reference>
<accession>A0A930I0Y5</accession>
<name>A0A930I0Y5_9BACT</name>
<comment type="caution">
    <text evidence="1">The sequence shown here is derived from an EMBL/GenBank/DDBJ whole genome shotgun (WGS) entry which is preliminary data.</text>
</comment>
<proteinExistence type="predicted"/>
<organism evidence="1 2">
    <name type="scientific">Prevotella histicola</name>
    <dbReference type="NCBI Taxonomy" id="470565"/>
    <lineage>
        <taxon>Bacteria</taxon>
        <taxon>Pseudomonadati</taxon>
        <taxon>Bacteroidota</taxon>
        <taxon>Bacteroidia</taxon>
        <taxon>Bacteroidales</taxon>
        <taxon>Prevotellaceae</taxon>
        <taxon>Prevotella</taxon>
    </lineage>
</organism>
<dbReference type="EMBL" id="JABZSQ010000023">
    <property type="protein sequence ID" value="MBF1414407.1"/>
    <property type="molecule type" value="Genomic_DNA"/>
</dbReference>
<protein>
    <submittedName>
        <fullName evidence="1">DUF3990 domain-containing protein</fullName>
    </submittedName>
</protein>
<evidence type="ECO:0000313" key="2">
    <source>
        <dbReference type="Proteomes" id="UP000757461"/>
    </source>
</evidence>
<sequence>MILYHGTNIDFECIDLSKSFPFKDFGQGFYLTEIRSQAEKMAKRKHETLGGGLIVQEYDFEENNLHNKDLKTLIFKGTTPEWAKFVFNNRSREIDFQHDYDIIVGPIADDGVAFLINQYSSGAITLPQFTRMLKFRKLSNQYFFGTERSISLLKRIK</sequence>
<dbReference type="InterPro" id="IPR025051">
    <property type="entry name" value="DUF3990"/>
</dbReference>
<dbReference type="AlphaFoldDB" id="A0A930I0Y5"/>
<dbReference type="Proteomes" id="UP000757461">
    <property type="component" value="Unassembled WGS sequence"/>
</dbReference>
<gene>
    <name evidence="1" type="ORF">HXN33_02385</name>
</gene>
<evidence type="ECO:0000313" key="1">
    <source>
        <dbReference type="EMBL" id="MBF1414407.1"/>
    </source>
</evidence>
<dbReference type="RefSeq" id="WP_219491053.1">
    <property type="nucleotide sequence ID" value="NZ_CAUOMI010000045.1"/>
</dbReference>